<dbReference type="EMBL" id="VDCV01000003">
    <property type="protein sequence ID" value="KAB5564656.1"/>
    <property type="molecule type" value="Genomic_DNA"/>
</dbReference>
<keyword evidence="2" id="KW-0472">Membrane</keyword>
<accession>A0A5N5NE49</accession>
<feature type="compositionally biased region" description="Acidic residues" evidence="1">
    <location>
        <begin position="245"/>
        <end position="254"/>
    </location>
</feature>
<reference evidence="4" key="1">
    <citation type="journal article" date="2019" name="Gigascience">
        <title>De novo genome assembly of the endangered Acer yangbiense, a plant species with extremely small populations endemic to Yunnan Province, China.</title>
        <authorList>
            <person name="Yang J."/>
            <person name="Wariss H.M."/>
            <person name="Tao L."/>
            <person name="Zhang R."/>
            <person name="Yun Q."/>
            <person name="Hollingsworth P."/>
            <person name="Dao Z."/>
            <person name="Luo G."/>
            <person name="Guo H."/>
            <person name="Ma Y."/>
            <person name="Sun W."/>
        </authorList>
    </citation>
    <scope>NUCLEOTIDE SEQUENCE [LARGE SCALE GENOMIC DNA]</scope>
    <source>
        <strain evidence="4">cv. br00</strain>
    </source>
</reference>
<feature type="compositionally biased region" description="Basic and acidic residues" evidence="1">
    <location>
        <begin position="219"/>
        <end position="237"/>
    </location>
</feature>
<dbReference type="AlphaFoldDB" id="A0A5N5NE49"/>
<organism evidence="3 4">
    <name type="scientific">Salix brachista</name>
    <dbReference type="NCBI Taxonomy" id="2182728"/>
    <lineage>
        <taxon>Eukaryota</taxon>
        <taxon>Viridiplantae</taxon>
        <taxon>Streptophyta</taxon>
        <taxon>Embryophyta</taxon>
        <taxon>Tracheophyta</taxon>
        <taxon>Spermatophyta</taxon>
        <taxon>Magnoliopsida</taxon>
        <taxon>eudicotyledons</taxon>
        <taxon>Gunneridae</taxon>
        <taxon>Pentapetalae</taxon>
        <taxon>rosids</taxon>
        <taxon>fabids</taxon>
        <taxon>Malpighiales</taxon>
        <taxon>Salicaceae</taxon>
        <taxon>Saliceae</taxon>
        <taxon>Salix</taxon>
    </lineage>
</organism>
<sequence length="254" mass="28648">MITLDTTSLSSSLKPPNLTSPLTKLKTPLFHHQCKTLIKRKKINRGICRAALSDDTPFAVAIGVCMLSSLLLPNTVTKEEEEESDSGITTTDTRIAVMGIISFIPYFNWLSWVFAWLDTGKRRYAIYSVVYLAPYLRSNLSLSPEDSWLPIASIIFGIVHVQLEASIKNGDVQGFQLFSKAAEFIPLLTKKKDIILREHQEPLEEERGGGHMNLPSADKQSRNELRKRGIPRNHPENRAQSNGGWDDDDEQRKQ</sequence>
<evidence type="ECO:0000313" key="4">
    <source>
        <dbReference type="Proteomes" id="UP000326939"/>
    </source>
</evidence>
<protein>
    <submittedName>
        <fullName evidence="3">Uncharacterized protein</fullName>
    </submittedName>
</protein>
<gene>
    <name evidence="3" type="ORF">DKX38_004710</name>
</gene>
<feature type="region of interest" description="Disordered" evidence="1">
    <location>
        <begin position="202"/>
        <end position="254"/>
    </location>
</feature>
<evidence type="ECO:0000313" key="3">
    <source>
        <dbReference type="EMBL" id="KAB5564656.1"/>
    </source>
</evidence>
<keyword evidence="2" id="KW-1133">Transmembrane helix</keyword>
<feature type="transmembrane region" description="Helical" evidence="2">
    <location>
        <begin position="96"/>
        <end position="117"/>
    </location>
</feature>
<evidence type="ECO:0000256" key="2">
    <source>
        <dbReference type="SAM" id="Phobius"/>
    </source>
</evidence>
<keyword evidence="2" id="KW-0812">Transmembrane</keyword>
<comment type="caution">
    <text evidence="3">The sequence shown here is derived from an EMBL/GenBank/DDBJ whole genome shotgun (WGS) entry which is preliminary data.</text>
</comment>
<keyword evidence="4" id="KW-1185">Reference proteome</keyword>
<proteinExistence type="predicted"/>
<name>A0A5N5NE49_9ROSI</name>
<evidence type="ECO:0000256" key="1">
    <source>
        <dbReference type="SAM" id="MobiDB-lite"/>
    </source>
</evidence>
<dbReference type="PANTHER" id="PTHR36804">
    <property type="entry name" value="OSJNBA0013K16.11 PROTEIN"/>
    <property type="match status" value="1"/>
</dbReference>
<dbReference type="Proteomes" id="UP000326939">
    <property type="component" value="Chromosome 3"/>
</dbReference>
<dbReference type="PANTHER" id="PTHR36804:SF1">
    <property type="entry name" value="OS04G0585600 PROTEIN"/>
    <property type="match status" value="1"/>
</dbReference>